<feature type="compositionally biased region" description="Gly residues" evidence="4">
    <location>
        <begin position="70"/>
        <end position="81"/>
    </location>
</feature>
<evidence type="ECO:0000256" key="1">
    <source>
        <dbReference type="ARBA" id="ARBA00004123"/>
    </source>
</evidence>
<keyword evidence="3" id="KW-0539">Nucleus</keyword>
<name>A0A7K6W513_STECA</name>
<evidence type="ECO:0000313" key="5">
    <source>
        <dbReference type="EMBL" id="NWX41405.1"/>
    </source>
</evidence>
<proteinExistence type="inferred from homology"/>
<dbReference type="InterPro" id="IPR005011">
    <property type="entry name" value="SNU66/SART1"/>
</dbReference>
<feature type="compositionally biased region" description="Basic residues" evidence="4">
    <location>
        <begin position="119"/>
        <end position="133"/>
    </location>
</feature>
<feature type="non-terminal residue" evidence="5">
    <location>
        <position position="1"/>
    </location>
</feature>
<dbReference type="PANTHER" id="PTHR14152:SF5">
    <property type="entry name" value="U4_U6.U5 TRI-SNRNP-ASSOCIATED PROTEIN 1"/>
    <property type="match status" value="1"/>
</dbReference>
<dbReference type="Pfam" id="PF03343">
    <property type="entry name" value="SART-1"/>
    <property type="match status" value="1"/>
</dbReference>
<dbReference type="AlphaFoldDB" id="A0A7K6W513"/>
<evidence type="ECO:0000256" key="2">
    <source>
        <dbReference type="ARBA" id="ARBA00006076"/>
    </source>
</evidence>
<evidence type="ECO:0000313" key="6">
    <source>
        <dbReference type="Proteomes" id="UP000516988"/>
    </source>
</evidence>
<organism evidence="5 6">
    <name type="scientific">Steatornis caripensis</name>
    <name type="common">Oilbird</name>
    <dbReference type="NCBI Taxonomy" id="48435"/>
    <lineage>
        <taxon>Eukaryota</taxon>
        <taxon>Metazoa</taxon>
        <taxon>Chordata</taxon>
        <taxon>Craniata</taxon>
        <taxon>Vertebrata</taxon>
        <taxon>Euteleostomi</taxon>
        <taxon>Archelosauria</taxon>
        <taxon>Archosauria</taxon>
        <taxon>Dinosauria</taxon>
        <taxon>Saurischia</taxon>
        <taxon>Theropoda</taxon>
        <taxon>Coelurosauria</taxon>
        <taxon>Aves</taxon>
        <taxon>Neognathae</taxon>
        <taxon>Neoaves</taxon>
        <taxon>Strisores</taxon>
        <taxon>Caprimulgiformes</taxon>
        <taxon>Steatornithidae</taxon>
        <taxon>Steatornis</taxon>
    </lineage>
</organism>
<reference evidence="5 6" key="1">
    <citation type="submission" date="2019-09" db="EMBL/GenBank/DDBJ databases">
        <title>Bird 10,000 Genomes (B10K) Project - Family phase.</title>
        <authorList>
            <person name="Zhang G."/>
        </authorList>
    </citation>
    <scope>NUCLEOTIDE SEQUENCE [LARGE SCALE GENOMIC DNA]</scope>
    <source>
        <strain evidence="5">OUT-0004</strain>
    </source>
</reference>
<dbReference type="GO" id="GO:0045292">
    <property type="term" value="P:mRNA cis splicing, via spliceosome"/>
    <property type="evidence" value="ECO:0007669"/>
    <property type="project" value="TreeGrafter"/>
</dbReference>
<accession>A0A7K6W513</accession>
<comment type="subcellular location">
    <subcellularLocation>
        <location evidence="1">Nucleus</location>
    </subcellularLocation>
</comment>
<sequence>GVLEESEDVLVNVTLVAEEQAQENTELRKKKPLYVPYEDEDPTAAPQGPKEHVVLPKYAEPPQRPSFRLGPGGTTEGGGLGDPQQQPPTTGPAPQSLELPPLRLAPEYLTPQEMSVTFRKTRRRVRRLRRKEKPLRADDLLPLAPGDTRGDFGSRWAPRGAGEGPRVLDEVLG</sequence>
<comment type="similarity">
    <text evidence="2">Belongs to the SNU66/SART1 family.</text>
</comment>
<comment type="caution">
    <text evidence="5">The sequence shown here is derived from an EMBL/GenBank/DDBJ whole genome shotgun (WGS) entry which is preliminary data.</text>
</comment>
<dbReference type="OrthoDB" id="5583at2759"/>
<dbReference type="GO" id="GO:0000481">
    <property type="term" value="P:maturation of 5S rRNA"/>
    <property type="evidence" value="ECO:0007669"/>
    <property type="project" value="TreeGrafter"/>
</dbReference>
<protein>
    <submittedName>
        <fullName evidence="5">SNUT1 protein</fullName>
    </submittedName>
</protein>
<dbReference type="PANTHER" id="PTHR14152">
    <property type="entry name" value="SQUAMOUS CELL CARCINOMA ANTIGEN RECOGNISED BY CYTOTOXIC T LYMPHOCYTES"/>
    <property type="match status" value="1"/>
</dbReference>
<dbReference type="Proteomes" id="UP000516988">
    <property type="component" value="Unassembled WGS sequence"/>
</dbReference>
<evidence type="ECO:0000256" key="3">
    <source>
        <dbReference type="ARBA" id="ARBA00023242"/>
    </source>
</evidence>
<gene>
    <name evidence="5" type="primary">Sart1</name>
    <name evidence="5" type="ORF">STECAR_R16184</name>
</gene>
<dbReference type="GO" id="GO:0046540">
    <property type="term" value="C:U4/U6 x U5 tri-snRNP complex"/>
    <property type="evidence" value="ECO:0007669"/>
    <property type="project" value="TreeGrafter"/>
</dbReference>
<feature type="non-terminal residue" evidence="5">
    <location>
        <position position="173"/>
    </location>
</feature>
<dbReference type="EMBL" id="VZSC01003432">
    <property type="protein sequence ID" value="NWX41405.1"/>
    <property type="molecule type" value="Genomic_DNA"/>
</dbReference>
<keyword evidence="6" id="KW-1185">Reference proteome</keyword>
<evidence type="ECO:0000256" key="4">
    <source>
        <dbReference type="SAM" id="MobiDB-lite"/>
    </source>
</evidence>
<feature type="region of interest" description="Disordered" evidence="4">
    <location>
        <begin position="19"/>
        <end position="173"/>
    </location>
</feature>